<evidence type="ECO:0000256" key="6">
    <source>
        <dbReference type="ARBA" id="ARBA00023110"/>
    </source>
</evidence>
<accession>X0XYG1</accession>
<dbReference type="PANTHER" id="PTHR47861:SF3">
    <property type="entry name" value="FKBP-TYPE PEPTIDYL-PROLYL CIS-TRANS ISOMERASE SLYD"/>
    <property type="match status" value="1"/>
</dbReference>
<dbReference type="SUPFAM" id="SSF54534">
    <property type="entry name" value="FKBP-like"/>
    <property type="match status" value="1"/>
</dbReference>
<evidence type="ECO:0000256" key="4">
    <source>
        <dbReference type="ARBA" id="ARBA00013194"/>
    </source>
</evidence>
<dbReference type="PANTHER" id="PTHR47861">
    <property type="entry name" value="FKBP-TYPE PEPTIDYL-PROLYL CIS-TRANS ISOMERASE SLYD"/>
    <property type="match status" value="1"/>
</dbReference>
<keyword evidence="8" id="KW-0413">Isomerase</keyword>
<sequence>MAQAKHGDSVRIQYTGKLVDGKVFEASVEDQPLQFTIGDDQVVTDLEQAVVGMATGESKTIKIMADNAYGPYHDELVFVLGRDRFPENLQLEVGQELVIREGGDLGLRATVTDVSESSVMLDANHPLAGNDLTIDIYLVEIV</sequence>
<dbReference type="GO" id="GO:0042026">
    <property type="term" value="P:protein refolding"/>
    <property type="evidence" value="ECO:0007669"/>
    <property type="project" value="UniProtKB-ARBA"/>
</dbReference>
<dbReference type="PROSITE" id="PS50059">
    <property type="entry name" value="FKBP_PPIASE"/>
    <property type="match status" value="1"/>
</dbReference>
<evidence type="ECO:0000256" key="5">
    <source>
        <dbReference type="ARBA" id="ARBA00022490"/>
    </source>
</evidence>
<dbReference type="Gene3D" id="3.10.50.40">
    <property type="match status" value="1"/>
</dbReference>
<comment type="similarity">
    <text evidence="3">Belongs to the FKBP-type PPIase family.</text>
</comment>
<protein>
    <recommendedName>
        <fullName evidence="4">peptidylprolyl isomerase</fullName>
        <ecNumber evidence="4">5.2.1.8</ecNumber>
    </recommendedName>
</protein>
<dbReference type="InterPro" id="IPR046357">
    <property type="entry name" value="PPIase_dom_sf"/>
</dbReference>
<evidence type="ECO:0000256" key="1">
    <source>
        <dbReference type="ARBA" id="ARBA00000971"/>
    </source>
</evidence>
<dbReference type="Pfam" id="PF00254">
    <property type="entry name" value="FKBP_C"/>
    <property type="match status" value="1"/>
</dbReference>
<dbReference type="AlphaFoldDB" id="X0XYG1"/>
<keyword evidence="7" id="KW-0143">Chaperone</keyword>
<keyword evidence="5" id="KW-0963">Cytoplasm</keyword>
<keyword evidence="6" id="KW-0697">Rotamase</keyword>
<dbReference type="GO" id="GO:0005737">
    <property type="term" value="C:cytoplasm"/>
    <property type="evidence" value="ECO:0007669"/>
    <property type="project" value="UniProtKB-SubCell"/>
</dbReference>
<evidence type="ECO:0000256" key="2">
    <source>
        <dbReference type="ARBA" id="ARBA00004496"/>
    </source>
</evidence>
<evidence type="ECO:0000256" key="3">
    <source>
        <dbReference type="ARBA" id="ARBA00006577"/>
    </source>
</evidence>
<dbReference type="InterPro" id="IPR001179">
    <property type="entry name" value="PPIase_FKBP_dom"/>
</dbReference>
<evidence type="ECO:0000256" key="8">
    <source>
        <dbReference type="ARBA" id="ARBA00023235"/>
    </source>
</evidence>
<comment type="catalytic activity">
    <reaction evidence="1">
        <text>[protein]-peptidylproline (omega=180) = [protein]-peptidylproline (omega=0)</text>
        <dbReference type="Rhea" id="RHEA:16237"/>
        <dbReference type="Rhea" id="RHEA-COMP:10747"/>
        <dbReference type="Rhea" id="RHEA-COMP:10748"/>
        <dbReference type="ChEBI" id="CHEBI:83833"/>
        <dbReference type="ChEBI" id="CHEBI:83834"/>
        <dbReference type="EC" id="5.2.1.8"/>
    </reaction>
</comment>
<feature type="domain" description="PPIase FKBP-type" evidence="9">
    <location>
        <begin position="7"/>
        <end position="101"/>
    </location>
</feature>
<name>X0XYG1_9ZZZZ</name>
<evidence type="ECO:0000259" key="9">
    <source>
        <dbReference type="PROSITE" id="PS50059"/>
    </source>
</evidence>
<dbReference type="EMBL" id="BARS01043832">
    <property type="protein sequence ID" value="GAG29786.1"/>
    <property type="molecule type" value="Genomic_DNA"/>
</dbReference>
<evidence type="ECO:0000313" key="10">
    <source>
        <dbReference type="EMBL" id="GAG29786.1"/>
    </source>
</evidence>
<evidence type="ECO:0000256" key="7">
    <source>
        <dbReference type="ARBA" id="ARBA00023186"/>
    </source>
</evidence>
<dbReference type="EC" id="5.2.1.8" evidence="4"/>
<comment type="subcellular location">
    <subcellularLocation>
        <location evidence="2">Cytoplasm</location>
    </subcellularLocation>
</comment>
<organism evidence="10">
    <name type="scientific">marine sediment metagenome</name>
    <dbReference type="NCBI Taxonomy" id="412755"/>
    <lineage>
        <taxon>unclassified sequences</taxon>
        <taxon>metagenomes</taxon>
        <taxon>ecological metagenomes</taxon>
    </lineage>
</organism>
<proteinExistence type="inferred from homology"/>
<gene>
    <name evidence="10" type="ORF">S01H1_66300</name>
</gene>
<reference evidence="10" key="1">
    <citation type="journal article" date="2014" name="Front. Microbiol.">
        <title>High frequency of phylogenetically diverse reductive dehalogenase-homologous genes in deep subseafloor sedimentary metagenomes.</title>
        <authorList>
            <person name="Kawai M."/>
            <person name="Futagami T."/>
            <person name="Toyoda A."/>
            <person name="Takaki Y."/>
            <person name="Nishi S."/>
            <person name="Hori S."/>
            <person name="Arai W."/>
            <person name="Tsubouchi T."/>
            <person name="Morono Y."/>
            <person name="Uchiyama I."/>
            <person name="Ito T."/>
            <person name="Fujiyama A."/>
            <person name="Inagaki F."/>
            <person name="Takami H."/>
        </authorList>
    </citation>
    <scope>NUCLEOTIDE SEQUENCE</scope>
    <source>
        <strain evidence="10">Expedition CK06-06</strain>
    </source>
</reference>
<comment type="caution">
    <text evidence="10">The sequence shown here is derived from an EMBL/GenBank/DDBJ whole genome shotgun (WGS) entry which is preliminary data.</text>
</comment>
<dbReference type="GO" id="GO:0003755">
    <property type="term" value="F:peptidyl-prolyl cis-trans isomerase activity"/>
    <property type="evidence" value="ECO:0007669"/>
    <property type="project" value="UniProtKB-KW"/>
</dbReference>